<dbReference type="Proteomes" id="UP000507470">
    <property type="component" value="Unassembled WGS sequence"/>
</dbReference>
<dbReference type="PROSITE" id="PS50994">
    <property type="entry name" value="INTEGRASE"/>
    <property type="match status" value="1"/>
</dbReference>
<dbReference type="OrthoDB" id="10059697at2759"/>
<organism evidence="2 3">
    <name type="scientific">Mytilus coruscus</name>
    <name type="common">Sea mussel</name>
    <dbReference type="NCBI Taxonomy" id="42192"/>
    <lineage>
        <taxon>Eukaryota</taxon>
        <taxon>Metazoa</taxon>
        <taxon>Spiralia</taxon>
        <taxon>Lophotrochozoa</taxon>
        <taxon>Mollusca</taxon>
        <taxon>Bivalvia</taxon>
        <taxon>Autobranchia</taxon>
        <taxon>Pteriomorphia</taxon>
        <taxon>Mytilida</taxon>
        <taxon>Mytiloidea</taxon>
        <taxon>Mytilidae</taxon>
        <taxon>Mytilinae</taxon>
        <taxon>Mytilus</taxon>
    </lineage>
</organism>
<feature type="domain" description="Integrase catalytic" evidence="1">
    <location>
        <begin position="42"/>
        <end position="164"/>
    </location>
</feature>
<sequence length="164" mass="18825">MQHFFWSGIFNDIAEYCRSCPDCQIGTSKGRVPKAPLLSIPPMDEPFQRIALDFIGPLPMIDSKNRHALVCVDYATKYPEAIPLKDQEAGTVANALISLFSRVGILKELLTDQDILKEEWEEPSTCQNSVLSYLLETREKMRTMAEYVTENEKKAKQRQKLYYD</sequence>
<dbReference type="Pfam" id="PF17921">
    <property type="entry name" value="Integrase_H2C2"/>
    <property type="match status" value="1"/>
</dbReference>
<dbReference type="InterPro" id="IPR050951">
    <property type="entry name" value="Retrovirus_Pol_polyprotein"/>
</dbReference>
<dbReference type="InterPro" id="IPR036397">
    <property type="entry name" value="RNaseH_sf"/>
</dbReference>
<dbReference type="Gene3D" id="1.10.340.70">
    <property type="match status" value="1"/>
</dbReference>
<gene>
    <name evidence="2" type="ORF">MCOR_33526</name>
</gene>
<protein>
    <recommendedName>
        <fullName evidence="1">Integrase catalytic domain-containing protein</fullName>
    </recommendedName>
</protein>
<dbReference type="PANTHER" id="PTHR37984:SF15">
    <property type="entry name" value="INTEGRASE CATALYTIC DOMAIN-CONTAINING PROTEIN"/>
    <property type="match status" value="1"/>
</dbReference>
<evidence type="ECO:0000313" key="3">
    <source>
        <dbReference type="Proteomes" id="UP000507470"/>
    </source>
</evidence>
<dbReference type="GO" id="GO:0003676">
    <property type="term" value="F:nucleic acid binding"/>
    <property type="evidence" value="ECO:0007669"/>
    <property type="project" value="InterPro"/>
</dbReference>
<proteinExistence type="predicted"/>
<dbReference type="EMBL" id="CACVKT020005975">
    <property type="protein sequence ID" value="CAC5399247.1"/>
    <property type="molecule type" value="Genomic_DNA"/>
</dbReference>
<evidence type="ECO:0000259" key="1">
    <source>
        <dbReference type="PROSITE" id="PS50994"/>
    </source>
</evidence>
<dbReference type="SUPFAM" id="SSF53098">
    <property type="entry name" value="Ribonuclease H-like"/>
    <property type="match status" value="1"/>
</dbReference>
<dbReference type="PANTHER" id="PTHR37984">
    <property type="entry name" value="PROTEIN CBG26694"/>
    <property type="match status" value="1"/>
</dbReference>
<dbReference type="AlphaFoldDB" id="A0A6J8CV04"/>
<accession>A0A6J8CV04</accession>
<reference evidence="2 3" key="1">
    <citation type="submission" date="2020-06" db="EMBL/GenBank/DDBJ databases">
        <authorList>
            <person name="Li R."/>
            <person name="Bekaert M."/>
        </authorList>
    </citation>
    <scope>NUCLEOTIDE SEQUENCE [LARGE SCALE GENOMIC DNA]</scope>
    <source>
        <strain evidence="3">wild</strain>
    </source>
</reference>
<evidence type="ECO:0000313" key="2">
    <source>
        <dbReference type="EMBL" id="CAC5399247.1"/>
    </source>
</evidence>
<dbReference type="InterPro" id="IPR001584">
    <property type="entry name" value="Integrase_cat-core"/>
</dbReference>
<dbReference type="InterPro" id="IPR012337">
    <property type="entry name" value="RNaseH-like_sf"/>
</dbReference>
<name>A0A6J8CV04_MYTCO</name>
<keyword evidence="3" id="KW-1185">Reference proteome</keyword>
<dbReference type="InterPro" id="IPR041588">
    <property type="entry name" value="Integrase_H2C2"/>
</dbReference>
<dbReference type="GO" id="GO:0015074">
    <property type="term" value="P:DNA integration"/>
    <property type="evidence" value="ECO:0007669"/>
    <property type="project" value="InterPro"/>
</dbReference>
<dbReference type="Gene3D" id="3.30.420.10">
    <property type="entry name" value="Ribonuclease H-like superfamily/Ribonuclease H"/>
    <property type="match status" value="1"/>
</dbReference>